<dbReference type="InterPro" id="IPR029058">
    <property type="entry name" value="AB_hydrolase_fold"/>
</dbReference>
<dbReference type="AlphaFoldDB" id="A0ABD0SYK9"/>
<dbReference type="Pfam" id="PF00135">
    <property type="entry name" value="COesterase"/>
    <property type="match status" value="1"/>
</dbReference>
<gene>
    <name evidence="6" type="ORF">ABMA28_002955</name>
</gene>
<dbReference type="InterPro" id="IPR019819">
    <property type="entry name" value="Carboxylesterase_B_CS"/>
</dbReference>
<keyword evidence="4" id="KW-0325">Glycoprotein</keyword>
<dbReference type="Gene3D" id="3.40.50.1820">
    <property type="entry name" value="alpha/beta hydrolase"/>
    <property type="match status" value="1"/>
</dbReference>
<dbReference type="GO" id="GO:0052689">
    <property type="term" value="F:carboxylic ester hydrolase activity"/>
    <property type="evidence" value="ECO:0007669"/>
    <property type="project" value="UniProtKB-KW"/>
</dbReference>
<organism evidence="6 7">
    <name type="scientific">Loxostege sticticalis</name>
    <name type="common">Beet webworm moth</name>
    <dbReference type="NCBI Taxonomy" id="481309"/>
    <lineage>
        <taxon>Eukaryota</taxon>
        <taxon>Metazoa</taxon>
        <taxon>Ecdysozoa</taxon>
        <taxon>Arthropoda</taxon>
        <taxon>Hexapoda</taxon>
        <taxon>Insecta</taxon>
        <taxon>Pterygota</taxon>
        <taxon>Neoptera</taxon>
        <taxon>Endopterygota</taxon>
        <taxon>Lepidoptera</taxon>
        <taxon>Glossata</taxon>
        <taxon>Ditrysia</taxon>
        <taxon>Pyraloidea</taxon>
        <taxon>Crambidae</taxon>
        <taxon>Pyraustinae</taxon>
        <taxon>Loxostege</taxon>
    </lineage>
</organism>
<keyword evidence="2" id="KW-0719">Serine esterase</keyword>
<dbReference type="InterPro" id="IPR002018">
    <property type="entry name" value="CarbesteraseB"/>
</dbReference>
<protein>
    <recommendedName>
        <fullName evidence="5">Carboxylesterase type B domain-containing protein</fullName>
    </recommendedName>
</protein>
<accession>A0ABD0SYK9</accession>
<reference evidence="6 7" key="1">
    <citation type="submission" date="2024-06" db="EMBL/GenBank/DDBJ databases">
        <title>A chromosome-level genome assembly of beet webworm, Loxostege sticticalis.</title>
        <authorList>
            <person name="Zhang Y."/>
        </authorList>
    </citation>
    <scope>NUCLEOTIDE SEQUENCE [LARGE SCALE GENOMIC DNA]</scope>
    <source>
        <strain evidence="6">AQ028</strain>
        <tissue evidence="6">Male pupae</tissue>
    </source>
</reference>
<dbReference type="PANTHER" id="PTHR43142">
    <property type="entry name" value="CARBOXYLIC ESTER HYDROLASE"/>
    <property type="match status" value="1"/>
</dbReference>
<evidence type="ECO:0000259" key="5">
    <source>
        <dbReference type="Pfam" id="PF00135"/>
    </source>
</evidence>
<dbReference type="SUPFAM" id="SSF53474">
    <property type="entry name" value="alpha/beta-Hydrolases"/>
    <property type="match status" value="1"/>
</dbReference>
<dbReference type="EMBL" id="JBEDNZ010000013">
    <property type="protein sequence ID" value="KAL0830848.1"/>
    <property type="molecule type" value="Genomic_DNA"/>
</dbReference>
<dbReference type="Proteomes" id="UP001549921">
    <property type="component" value="Unassembled WGS sequence"/>
</dbReference>
<comment type="similarity">
    <text evidence="1">Belongs to the type-B carboxylesterase/lipase family.</text>
</comment>
<evidence type="ECO:0000256" key="2">
    <source>
        <dbReference type="ARBA" id="ARBA00022487"/>
    </source>
</evidence>
<evidence type="ECO:0000256" key="1">
    <source>
        <dbReference type="ARBA" id="ARBA00005964"/>
    </source>
</evidence>
<evidence type="ECO:0000313" key="7">
    <source>
        <dbReference type="Proteomes" id="UP001549921"/>
    </source>
</evidence>
<sequence>MVQVRIEDGALEGEVVQNEYGGTYCSFKGIPYAEPPIGELRFKPPKPIKPWKGVRPAREFGPVCYQTELFEGMSFVGSEDCLYLNVYTPITNPSSPLPVMVWIHGGGYVWGSGNDSMYGPEFLVRHDVILVTFNYRLGVLGYLCLDTEDIPGNAGMKDQVLALKWVQKNISKLGGDPNNVTIFGESAGGSSVAFHLISPMSKGLFRRAILQSGSAACHWAAPFAPREVGLALARKLGCYSEDDKELYNFFKKHPLEGLINLKVNETLSRKPYGLCLGVVDEKKFGVNERFFYGDVFDNFRNNINKDVEVIIGYNEDEGALAFSRHFNDYGGDLTKFFNFINDYVEHYVPRRMAFEVPLRDQLVLARKMKQYYLGKEFVSKDTINEIVRFTNLDFFIFEIISSAKFFAKKTKTYMYKFTCKSELNQMRNVVGLTDLLKEKPLTLHADDLPYIFRAKIFDQNIYKDLENLKLIENITKLWTNFAKHGNPTPDGSLGVKWTPFSVEGQDYLDIGNRLATKTHPEKEDIEFWESIYREYLSRCIV</sequence>
<keyword evidence="3" id="KW-0378">Hydrolase</keyword>
<name>A0ABD0SYK9_LOXSC</name>
<proteinExistence type="inferred from homology"/>
<feature type="domain" description="Carboxylesterase type B" evidence="5">
    <location>
        <begin position="3"/>
        <end position="528"/>
    </location>
</feature>
<evidence type="ECO:0000256" key="3">
    <source>
        <dbReference type="ARBA" id="ARBA00022801"/>
    </source>
</evidence>
<evidence type="ECO:0000313" key="6">
    <source>
        <dbReference type="EMBL" id="KAL0830848.1"/>
    </source>
</evidence>
<dbReference type="PROSITE" id="PS00941">
    <property type="entry name" value="CARBOXYLESTERASE_B_2"/>
    <property type="match status" value="1"/>
</dbReference>
<evidence type="ECO:0000256" key="4">
    <source>
        <dbReference type="ARBA" id="ARBA00023180"/>
    </source>
</evidence>
<dbReference type="PANTHER" id="PTHR43142:SF1">
    <property type="entry name" value="CARBOXYLIC ESTER HYDROLASE"/>
    <property type="match status" value="1"/>
</dbReference>
<comment type="caution">
    <text evidence="6">The sequence shown here is derived from an EMBL/GenBank/DDBJ whole genome shotgun (WGS) entry which is preliminary data.</text>
</comment>